<gene>
    <name evidence="2" type="ORF">Tco_0769011</name>
</gene>
<accession>A0ABQ4Z974</accession>
<feature type="region of interest" description="Disordered" evidence="1">
    <location>
        <begin position="130"/>
        <end position="178"/>
    </location>
</feature>
<reference evidence="2" key="2">
    <citation type="submission" date="2022-01" db="EMBL/GenBank/DDBJ databases">
        <authorList>
            <person name="Yamashiro T."/>
            <person name="Shiraishi A."/>
            <person name="Satake H."/>
            <person name="Nakayama K."/>
        </authorList>
    </citation>
    <scope>NUCLEOTIDE SEQUENCE</scope>
</reference>
<evidence type="ECO:0000313" key="3">
    <source>
        <dbReference type="Proteomes" id="UP001151760"/>
    </source>
</evidence>
<dbReference type="Proteomes" id="UP001151760">
    <property type="component" value="Unassembled WGS sequence"/>
</dbReference>
<feature type="compositionally biased region" description="Basic residues" evidence="1">
    <location>
        <begin position="161"/>
        <end position="176"/>
    </location>
</feature>
<feature type="region of interest" description="Disordered" evidence="1">
    <location>
        <begin position="333"/>
        <end position="355"/>
    </location>
</feature>
<keyword evidence="3" id="KW-1185">Reference proteome</keyword>
<evidence type="ECO:0008006" key="4">
    <source>
        <dbReference type="Google" id="ProtNLM"/>
    </source>
</evidence>
<reference evidence="2" key="1">
    <citation type="journal article" date="2022" name="Int. J. Mol. Sci.">
        <title>Draft Genome of Tanacetum Coccineum: Genomic Comparison of Closely Related Tanacetum-Family Plants.</title>
        <authorList>
            <person name="Yamashiro T."/>
            <person name="Shiraishi A."/>
            <person name="Nakayama K."/>
            <person name="Satake H."/>
        </authorList>
    </citation>
    <scope>NUCLEOTIDE SEQUENCE</scope>
</reference>
<dbReference type="EMBL" id="BQNB010011119">
    <property type="protein sequence ID" value="GJS86375.1"/>
    <property type="molecule type" value="Genomic_DNA"/>
</dbReference>
<sequence>MASLVRTDEQIVPCNRWVPIGKSNCYLNEEKSQPNLIFKIAMDILKQTNFFRAFTASSTILAIYIQQFWDTICFDSKAGSYKCHLDEQWFDLTQDTLRDALQITPVDNNWAFSSPSTPNILVEFVNMPRELSDPESPTPKPAKPTKQAKPKATEQPTVSKTKAKKSKHAPAKPRRRSLVDEFINEGVAAAKPSLEDTEEAILQKVLEESLTDAYPTQRVVEVGSNEASGSDPGTIDEGQAGPNPDDVAESLPLPTPSVLARPNLEHSDVEITNPSSQPQPEHMDEGFTAAAYPDVQENLKLTVDEQVIPEEPVSSTGTLSSLQHLAKDLSFGDQFLNDKPSEADNEKMTANTEAE</sequence>
<feature type="compositionally biased region" description="Polar residues" evidence="1">
    <location>
        <begin position="270"/>
        <end position="279"/>
    </location>
</feature>
<comment type="caution">
    <text evidence="2">The sequence shown here is derived from an EMBL/GenBank/DDBJ whole genome shotgun (WGS) entry which is preliminary data.</text>
</comment>
<feature type="region of interest" description="Disordered" evidence="1">
    <location>
        <begin position="216"/>
        <end position="290"/>
    </location>
</feature>
<evidence type="ECO:0000313" key="2">
    <source>
        <dbReference type="EMBL" id="GJS86375.1"/>
    </source>
</evidence>
<proteinExistence type="predicted"/>
<name>A0ABQ4Z974_9ASTR</name>
<protein>
    <recommendedName>
        <fullName evidence="4">Monodehydroascorbate reductase</fullName>
    </recommendedName>
</protein>
<organism evidence="2 3">
    <name type="scientific">Tanacetum coccineum</name>
    <dbReference type="NCBI Taxonomy" id="301880"/>
    <lineage>
        <taxon>Eukaryota</taxon>
        <taxon>Viridiplantae</taxon>
        <taxon>Streptophyta</taxon>
        <taxon>Embryophyta</taxon>
        <taxon>Tracheophyta</taxon>
        <taxon>Spermatophyta</taxon>
        <taxon>Magnoliopsida</taxon>
        <taxon>eudicotyledons</taxon>
        <taxon>Gunneridae</taxon>
        <taxon>Pentapetalae</taxon>
        <taxon>asterids</taxon>
        <taxon>campanulids</taxon>
        <taxon>Asterales</taxon>
        <taxon>Asteraceae</taxon>
        <taxon>Asteroideae</taxon>
        <taxon>Anthemideae</taxon>
        <taxon>Anthemidinae</taxon>
        <taxon>Tanacetum</taxon>
    </lineage>
</organism>
<evidence type="ECO:0000256" key="1">
    <source>
        <dbReference type="SAM" id="MobiDB-lite"/>
    </source>
</evidence>